<gene>
    <name evidence="3" type="ORF">BOQ54_08770</name>
</gene>
<dbReference type="PROSITE" id="PS50125">
    <property type="entry name" value="GUANYLATE_CYCLASE_2"/>
    <property type="match status" value="1"/>
</dbReference>
<evidence type="ECO:0000259" key="2">
    <source>
        <dbReference type="PROSITE" id="PS50125"/>
    </source>
</evidence>
<feature type="transmembrane region" description="Helical" evidence="1">
    <location>
        <begin position="384"/>
        <end position="403"/>
    </location>
</feature>
<dbReference type="KEGG" id="cdq:BOQ54_08770"/>
<name>A0AAC9JSA8_9HYPH</name>
<dbReference type="Gene3D" id="3.30.70.1230">
    <property type="entry name" value="Nucleotide cyclase"/>
    <property type="match status" value="1"/>
</dbReference>
<keyword evidence="1" id="KW-0472">Membrane</keyword>
<evidence type="ECO:0000313" key="3">
    <source>
        <dbReference type="EMBL" id="APF37410.1"/>
    </source>
</evidence>
<dbReference type="InterPro" id="IPR029787">
    <property type="entry name" value="Nucleotide_cyclase"/>
</dbReference>
<dbReference type="PANTHER" id="PTHR43081">
    <property type="entry name" value="ADENYLATE CYCLASE, TERMINAL-DIFFERENTIATION SPECIFIC-RELATED"/>
    <property type="match status" value="1"/>
</dbReference>
<keyword evidence="4" id="KW-1185">Reference proteome</keyword>
<dbReference type="InterPro" id="IPR050697">
    <property type="entry name" value="Adenylyl/Guanylyl_Cyclase_3/4"/>
</dbReference>
<dbReference type="InterPro" id="IPR001054">
    <property type="entry name" value="A/G_cyclase"/>
</dbReference>
<dbReference type="Proteomes" id="UP000182703">
    <property type="component" value="Chromosome"/>
</dbReference>
<organism evidence="3 4">
    <name type="scientific">Chelatococcus daeguensis</name>
    <dbReference type="NCBI Taxonomy" id="444444"/>
    <lineage>
        <taxon>Bacteria</taxon>
        <taxon>Pseudomonadati</taxon>
        <taxon>Pseudomonadota</taxon>
        <taxon>Alphaproteobacteria</taxon>
        <taxon>Hyphomicrobiales</taxon>
        <taxon>Chelatococcaceae</taxon>
        <taxon>Chelatococcus</taxon>
    </lineage>
</organism>
<keyword evidence="1" id="KW-1133">Transmembrane helix</keyword>
<feature type="transmembrane region" description="Helical" evidence="1">
    <location>
        <begin position="352"/>
        <end position="372"/>
    </location>
</feature>
<dbReference type="Pfam" id="PF05226">
    <property type="entry name" value="CHASE2"/>
    <property type="match status" value="1"/>
</dbReference>
<feature type="domain" description="Guanylate cyclase" evidence="2">
    <location>
        <begin position="470"/>
        <end position="602"/>
    </location>
</feature>
<protein>
    <recommendedName>
        <fullName evidence="2">Guanylate cyclase domain-containing protein</fullName>
    </recommendedName>
</protein>
<reference evidence="3 4" key="1">
    <citation type="submission" date="2016-11" db="EMBL/GenBank/DDBJ databases">
        <title>Complete genome sequence of the aerobically denitrifying bacterium Chelatococcus daeguensis TAD1.</title>
        <authorList>
            <person name="Yang Y."/>
            <person name="Huang S."/>
            <person name="Lin E."/>
        </authorList>
    </citation>
    <scope>NUCLEOTIDE SEQUENCE [LARGE SCALE GENOMIC DNA]</scope>
    <source>
        <strain evidence="3 4">TAD1</strain>
    </source>
</reference>
<feature type="transmembrane region" description="Helical" evidence="1">
    <location>
        <begin position="24"/>
        <end position="44"/>
    </location>
</feature>
<dbReference type="GO" id="GO:0035556">
    <property type="term" value="P:intracellular signal transduction"/>
    <property type="evidence" value="ECO:0007669"/>
    <property type="project" value="InterPro"/>
</dbReference>
<keyword evidence="1" id="KW-0812">Transmembrane</keyword>
<dbReference type="PANTHER" id="PTHR43081:SF1">
    <property type="entry name" value="ADENYLATE CYCLASE, TERMINAL-DIFFERENTIATION SPECIFIC"/>
    <property type="match status" value="1"/>
</dbReference>
<dbReference type="InterPro" id="IPR007890">
    <property type="entry name" value="CHASE2"/>
</dbReference>
<dbReference type="GO" id="GO:0009190">
    <property type="term" value="P:cyclic nucleotide biosynthetic process"/>
    <property type="evidence" value="ECO:0007669"/>
    <property type="project" value="InterPro"/>
</dbReference>
<proteinExistence type="predicted"/>
<dbReference type="EMBL" id="CP018095">
    <property type="protein sequence ID" value="APF37410.1"/>
    <property type="molecule type" value="Genomic_DNA"/>
</dbReference>
<evidence type="ECO:0000256" key="1">
    <source>
        <dbReference type="SAM" id="Phobius"/>
    </source>
</evidence>
<dbReference type="CDD" id="cd07302">
    <property type="entry name" value="CHD"/>
    <property type="match status" value="1"/>
</dbReference>
<accession>A0AAC9JSA8</accession>
<dbReference type="Pfam" id="PF00211">
    <property type="entry name" value="Guanylate_cyc"/>
    <property type="match status" value="1"/>
</dbReference>
<sequence>MQDSGPTPTTPTDRRRWARRHLQPGGWIAVLVPVAVTAALILWAPMPVRAVRDITFDSYQRLSPRPYDPTLPVRIVDIDDESLARLGQWPWPRARLAAIVDRLRAAGAAAVAFDILLSEPERTNGPDGDERLAEAVASAPVIMSLSLTNAPGEMPLAPKAGFATAGDDPLKFVPRFSGVIPSLPLFTEPAAGLGALNWVPDRDLVVRRVPTLMALGDALVPGLASEALRVAQGASTILVRASNASGETAFGRPTGIAAVRIGEVTIATEADGALRIHYAGTRDERRLPAWRLLDGSADTAALSGAIVLVGASAAALADVRATPLEAAVPGVDIHAEFLEHVLSDARLMRPDYAPGVEVAGLLALSALAVALALRVRPLVSAPAFLGLAAAVGAASWLAFSRAAMLIDPIWPLAGTAASFASAIAIALRRTEAERRWIRQAFARYLSPEVVAVLSREPGRLALGGETRPITVLFADIRGFTSRAEWLDARDVVAFLNTVHTPLTDEVMRHGGTIDKFLGDGLMAFWNAPLDVPDHVAKALAAALAMQAAIGRLAPALAQEGLPPLAVGIGIHTGPACVGNLGSLHRFDYSAVGDTVNAAARIEQASKIYGEPILASGAVVAAAPAFGFLLVDEVRLRGRGEATRLYTLVCGPDQRDAGFDDFRRQHDCAIEAAIGRRPSARELLDEVSRNSRGADRAPLYAFHRARLAENESVSKG</sequence>
<dbReference type="AlphaFoldDB" id="A0AAC9JSA8"/>
<dbReference type="SMART" id="SM00044">
    <property type="entry name" value="CYCc"/>
    <property type="match status" value="1"/>
</dbReference>
<dbReference type="SUPFAM" id="SSF55073">
    <property type="entry name" value="Nucleotide cyclase"/>
    <property type="match status" value="1"/>
</dbReference>
<dbReference type="RefSeq" id="WP_071923735.1">
    <property type="nucleotide sequence ID" value="NZ_CP018095.1"/>
</dbReference>
<dbReference type="SMART" id="SM01080">
    <property type="entry name" value="CHASE2"/>
    <property type="match status" value="1"/>
</dbReference>
<evidence type="ECO:0000313" key="4">
    <source>
        <dbReference type="Proteomes" id="UP000182703"/>
    </source>
</evidence>
<dbReference type="GO" id="GO:0004016">
    <property type="term" value="F:adenylate cyclase activity"/>
    <property type="evidence" value="ECO:0007669"/>
    <property type="project" value="UniProtKB-ARBA"/>
</dbReference>
<feature type="transmembrane region" description="Helical" evidence="1">
    <location>
        <begin position="409"/>
        <end position="427"/>
    </location>
</feature>